<dbReference type="PANTHER" id="PTHR37816">
    <property type="entry name" value="YALI0E33011P"/>
    <property type="match status" value="1"/>
</dbReference>
<gene>
    <name evidence="1" type="ORF">GM1_001_00100</name>
</gene>
<dbReference type="InterPro" id="IPR027417">
    <property type="entry name" value="P-loop_NTPase"/>
</dbReference>
<dbReference type="SUPFAM" id="SSF52540">
    <property type="entry name" value="P-loop containing nucleoside triphosphate hydrolases"/>
    <property type="match status" value="1"/>
</dbReference>
<dbReference type="Proteomes" id="UP000035009">
    <property type="component" value="Unassembled WGS sequence"/>
</dbReference>
<organism evidence="1 2">
    <name type="scientific">Gordonia malaquae NBRC 108250</name>
    <dbReference type="NCBI Taxonomy" id="1223542"/>
    <lineage>
        <taxon>Bacteria</taxon>
        <taxon>Bacillati</taxon>
        <taxon>Actinomycetota</taxon>
        <taxon>Actinomycetes</taxon>
        <taxon>Mycobacteriales</taxon>
        <taxon>Gordoniaceae</taxon>
        <taxon>Gordonia</taxon>
    </lineage>
</organism>
<dbReference type="EMBL" id="BAOP01000001">
    <property type="protein sequence ID" value="GAC77887.1"/>
    <property type="molecule type" value="Genomic_DNA"/>
</dbReference>
<sequence length="188" mass="21609">MRRVSVVGGSGSGKSTAARRLAKALEVPYIEFDAVFWGPDWTQADPDAFQDDVRLAIAPDAWVVDGNYQSVVGRLVWERADTVVWIDPPRWRVMWQSVSRTVCRAATRHELWNGNREGWGGLAFWRGDESIVRWAWDSYSRTRVRYAAAMSDPAHAHLDFHRLRTRRDVDEFVRSVDRSEFGDQARGE</sequence>
<name>M3URS3_GORML</name>
<evidence type="ECO:0000313" key="2">
    <source>
        <dbReference type="Proteomes" id="UP000035009"/>
    </source>
</evidence>
<dbReference type="InterPro" id="IPR052922">
    <property type="entry name" value="Cytidylate_Kinase-2"/>
</dbReference>
<accession>M3URS3</accession>
<protein>
    <recommendedName>
        <fullName evidence="3">Adenylate kinase</fullName>
    </recommendedName>
</protein>
<dbReference type="STRING" id="410332.SAMN04488550_3277"/>
<comment type="caution">
    <text evidence="1">The sequence shown here is derived from an EMBL/GenBank/DDBJ whole genome shotgun (WGS) entry which is preliminary data.</text>
</comment>
<dbReference type="Gene3D" id="3.40.50.300">
    <property type="entry name" value="P-loop containing nucleotide triphosphate hydrolases"/>
    <property type="match status" value="1"/>
</dbReference>
<dbReference type="AlphaFoldDB" id="M3URS3"/>
<dbReference type="eggNOG" id="COG0563">
    <property type="taxonomic scope" value="Bacteria"/>
</dbReference>
<keyword evidence="2" id="KW-1185">Reference proteome</keyword>
<dbReference type="PANTHER" id="PTHR37816:SF1">
    <property type="entry name" value="TOXIN"/>
    <property type="match status" value="1"/>
</dbReference>
<proteinExistence type="predicted"/>
<evidence type="ECO:0000313" key="1">
    <source>
        <dbReference type="EMBL" id="GAC77887.1"/>
    </source>
</evidence>
<dbReference type="RefSeq" id="WP_008375642.1">
    <property type="nucleotide sequence ID" value="NZ_BAOP01000001.1"/>
</dbReference>
<evidence type="ECO:0008006" key="3">
    <source>
        <dbReference type="Google" id="ProtNLM"/>
    </source>
</evidence>
<reference evidence="1 2" key="1">
    <citation type="submission" date="2013-02" db="EMBL/GenBank/DDBJ databases">
        <title>Whole genome shotgun sequence of Gordonia malaquae NBRC 108250.</title>
        <authorList>
            <person name="Yoshida I."/>
            <person name="Hosoyama A."/>
            <person name="Tsuchikane K."/>
            <person name="Ando Y."/>
            <person name="Baba S."/>
            <person name="Ohji S."/>
            <person name="Hamada M."/>
            <person name="Tamura T."/>
            <person name="Yamazoe A."/>
            <person name="Yamazaki S."/>
            <person name="Fujita N."/>
        </authorList>
    </citation>
    <scope>NUCLEOTIDE SEQUENCE [LARGE SCALE GENOMIC DNA]</scope>
    <source>
        <strain evidence="1 2">NBRC 108250</strain>
    </source>
</reference>